<feature type="domain" description="EAL" evidence="1">
    <location>
        <begin position="6"/>
        <end position="260"/>
    </location>
</feature>
<dbReference type="Proteomes" id="UP000182840">
    <property type="component" value="Chromosome"/>
</dbReference>
<dbReference type="InterPro" id="IPR035919">
    <property type="entry name" value="EAL_sf"/>
</dbReference>
<gene>
    <name evidence="2" type="ORF">BSQ44_20020</name>
</gene>
<sequence length="263" mass="29245">MDATRKVNTIARARESLKQGAFELHYQPKIQLCERKLVGVEALLRWRDGEVLRGPNEFRAALDDTILSGESGAFVLAEGLRQAGEWVKAGVEFGHIAINMSPQQFRNEMFVNDLLDNLSRHSLAPYHIQLEITEETVLSRSADEVRAVCAQLRQEGVKIAFDDFGTGFASLTHLIEFPVDIIKIDRNFIGPLADDARARSIVASIVGLARNLDLAIVAEGVETEEQRELLLAMGCNVAQGYLFSPAVSSEDLFRPRATRARRL</sequence>
<accession>A0A1L3SVN1</accession>
<dbReference type="STRING" id="1670800.BSQ44_20020"/>
<dbReference type="SMART" id="SM00052">
    <property type="entry name" value="EAL"/>
    <property type="match status" value="1"/>
</dbReference>
<evidence type="ECO:0000313" key="2">
    <source>
        <dbReference type="EMBL" id="APH73404.1"/>
    </source>
</evidence>
<dbReference type="EMBL" id="CP018171">
    <property type="protein sequence ID" value="APH73404.1"/>
    <property type="molecule type" value="Genomic_DNA"/>
</dbReference>
<dbReference type="Pfam" id="PF00563">
    <property type="entry name" value="EAL"/>
    <property type="match status" value="1"/>
</dbReference>
<reference evidence="3" key="1">
    <citation type="submission" date="2016-11" db="EMBL/GenBank/DDBJ databases">
        <title>Mesorhizobium oceanicum sp. nov., isolated from deep seawater in South China Sea.</title>
        <authorList>
            <person name="Fu G.-Y."/>
        </authorList>
    </citation>
    <scope>NUCLEOTIDE SEQUENCE [LARGE SCALE GENOMIC DNA]</scope>
    <source>
        <strain evidence="3">B7</strain>
    </source>
</reference>
<dbReference type="PANTHER" id="PTHR33121:SF70">
    <property type="entry name" value="SIGNALING PROTEIN YKOW"/>
    <property type="match status" value="1"/>
</dbReference>
<organism evidence="2 3">
    <name type="scientific">Aquibium oceanicum</name>
    <dbReference type="NCBI Taxonomy" id="1670800"/>
    <lineage>
        <taxon>Bacteria</taxon>
        <taxon>Pseudomonadati</taxon>
        <taxon>Pseudomonadota</taxon>
        <taxon>Alphaproteobacteria</taxon>
        <taxon>Hyphomicrobiales</taxon>
        <taxon>Phyllobacteriaceae</taxon>
        <taxon>Aquibium</taxon>
    </lineage>
</organism>
<dbReference type="KEGG" id="meso:BSQ44_20020"/>
<dbReference type="OrthoDB" id="9814202at2"/>
<dbReference type="RefSeq" id="WP_072606871.1">
    <property type="nucleotide sequence ID" value="NZ_CP018171.1"/>
</dbReference>
<dbReference type="InterPro" id="IPR050706">
    <property type="entry name" value="Cyclic-di-GMP_PDE-like"/>
</dbReference>
<dbReference type="PROSITE" id="PS50883">
    <property type="entry name" value="EAL"/>
    <property type="match status" value="1"/>
</dbReference>
<dbReference type="Gene3D" id="3.20.20.450">
    <property type="entry name" value="EAL domain"/>
    <property type="match status" value="1"/>
</dbReference>
<dbReference type="AlphaFoldDB" id="A0A1L3SVN1"/>
<name>A0A1L3SVN1_9HYPH</name>
<dbReference type="GO" id="GO:0071111">
    <property type="term" value="F:cyclic-guanylate-specific phosphodiesterase activity"/>
    <property type="evidence" value="ECO:0007669"/>
    <property type="project" value="InterPro"/>
</dbReference>
<protein>
    <recommendedName>
        <fullName evidence="1">EAL domain-containing protein</fullName>
    </recommendedName>
</protein>
<evidence type="ECO:0000259" key="1">
    <source>
        <dbReference type="PROSITE" id="PS50883"/>
    </source>
</evidence>
<evidence type="ECO:0000313" key="3">
    <source>
        <dbReference type="Proteomes" id="UP000182840"/>
    </source>
</evidence>
<dbReference type="SUPFAM" id="SSF141868">
    <property type="entry name" value="EAL domain-like"/>
    <property type="match status" value="1"/>
</dbReference>
<dbReference type="PANTHER" id="PTHR33121">
    <property type="entry name" value="CYCLIC DI-GMP PHOSPHODIESTERASE PDEF"/>
    <property type="match status" value="1"/>
</dbReference>
<keyword evidence="3" id="KW-1185">Reference proteome</keyword>
<dbReference type="CDD" id="cd01948">
    <property type="entry name" value="EAL"/>
    <property type="match status" value="1"/>
</dbReference>
<dbReference type="InterPro" id="IPR001633">
    <property type="entry name" value="EAL_dom"/>
</dbReference>
<proteinExistence type="predicted"/>